<sequence length="140" mass="15096">MLNSLFYMAARVRDNVHDGANPGESTRWWQRHAVTLFLDIPVDGDGNRWIPGDHGFAFAADPSAPDDAGGRQEVPAHRPTALGSTSAPCFPPSTAATFSFRCGDQPTFTWRRRTCPGRASPVTGPSDKDQLCRRGVGGIG</sequence>
<gene>
    <name evidence="2" type="ORF">METZ01_LOCUS438471</name>
</gene>
<feature type="region of interest" description="Disordered" evidence="1">
    <location>
        <begin position="112"/>
        <end position="140"/>
    </location>
</feature>
<feature type="region of interest" description="Disordered" evidence="1">
    <location>
        <begin position="60"/>
        <end position="88"/>
    </location>
</feature>
<protein>
    <submittedName>
        <fullName evidence="2">Uncharacterized protein</fullName>
    </submittedName>
</protein>
<evidence type="ECO:0000313" key="2">
    <source>
        <dbReference type="EMBL" id="SVD85617.1"/>
    </source>
</evidence>
<dbReference type="AlphaFoldDB" id="A0A382YQP4"/>
<dbReference type="EMBL" id="UINC01177795">
    <property type="protein sequence ID" value="SVD85617.1"/>
    <property type="molecule type" value="Genomic_DNA"/>
</dbReference>
<evidence type="ECO:0000256" key="1">
    <source>
        <dbReference type="SAM" id="MobiDB-lite"/>
    </source>
</evidence>
<name>A0A382YQP4_9ZZZZ</name>
<reference evidence="2" key="1">
    <citation type="submission" date="2018-05" db="EMBL/GenBank/DDBJ databases">
        <authorList>
            <person name="Lanie J.A."/>
            <person name="Ng W.-L."/>
            <person name="Kazmierczak K.M."/>
            <person name="Andrzejewski T.M."/>
            <person name="Davidsen T.M."/>
            <person name="Wayne K.J."/>
            <person name="Tettelin H."/>
            <person name="Glass J.I."/>
            <person name="Rusch D."/>
            <person name="Podicherti R."/>
            <person name="Tsui H.-C.T."/>
            <person name="Winkler M.E."/>
        </authorList>
    </citation>
    <scope>NUCLEOTIDE SEQUENCE</scope>
</reference>
<organism evidence="2">
    <name type="scientific">marine metagenome</name>
    <dbReference type="NCBI Taxonomy" id="408172"/>
    <lineage>
        <taxon>unclassified sequences</taxon>
        <taxon>metagenomes</taxon>
        <taxon>ecological metagenomes</taxon>
    </lineage>
</organism>
<accession>A0A382YQP4</accession>
<proteinExistence type="predicted"/>